<keyword evidence="3" id="KW-1185">Reference proteome</keyword>
<gene>
    <name evidence="2" type="ORF">PFISCL1PPCAC_25988</name>
</gene>
<accession>A0AAV5WRP0</accession>
<reference evidence="2" key="1">
    <citation type="submission" date="2023-10" db="EMBL/GenBank/DDBJ databases">
        <title>Genome assembly of Pristionchus species.</title>
        <authorList>
            <person name="Yoshida K."/>
            <person name="Sommer R.J."/>
        </authorList>
    </citation>
    <scope>NUCLEOTIDE SEQUENCE</scope>
    <source>
        <strain evidence="2">RS5133</strain>
    </source>
</reference>
<feature type="non-terminal residue" evidence="2">
    <location>
        <position position="1"/>
    </location>
</feature>
<dbReference type="EMBL" id="BTSY01000006">
    <property type="protein sequence ID" value="GMT34691.1"/>
    <property type="molecule type" value="Genomic_DNA"/>
</dbReference>
<name>A0AAV5WRP0_9BILA</name>
<comment type="caution">
    <text evidence="2">The sequence shown here is derived from an EMBL/GenBank/DDBJ whole genome shotgun (WGS) entry which is preliminary data.</text>
</comment>
<dbReference type="GO" id="GO:0006048">
    <property type="term" value="P:UDP-N-acetylglucosamine biosynthetic process"/>
    <property type="evidence" value="ECO:0007669"/>
    <property type="project" value="TreeGrafter"/>
</dbReference>
<sequence length="80" mass="9110">ITPVFVPTGVKHLHHEAFKYDVGVCFEANGHGTVFSPTNSTRHSRNTTIGRCEIEQRCTRTRTASSSRFLWTFVLCSRRL</sequence>
<dbReference type="Pfam" id="PF21404">
    <property type="entry name" value="AMG1_III"/>
    <property type="match status" value="1"/>
</dbReference>
<evidence type="ECO:0000313" key="3">
    <source>
        <dbReference type="Proteomes" id="UP001432322"/>
    </source>
</evidence>
<evidence type="ECO:0000313" key="2">
    <source>
        <dbReference type="EMBL" id="GMT34691.1"/>
    </source>
</evidence>
<proteinExistence type="predicted"/>
<organism evidence="2 3">
    <name type="scientific">Pristionchus fissidentatus</name>
    <dbReference type="NCBI Taxonomy" id="1538716"/>
    <lineage>
        <taxon>Eukaryota</taxon>
        <taxon>Metazoa</taxon>
        <taxon>Ecdysozoa</taxon>
        <taxon>Nematoda</taxon>
        <taxon>Chromadorea</taxon>
        <taxon>Rhabditida</taxon>
        <taxon>Rhabditina</taxon>
        <taxon>Diplogasteromorpha</taxon>
        <taxon>Diplogasteroidea</taxon>
        <taxon>Neodiplogasteridae</taxon>
        <taxon>Pristionchus</taxon>
    </lineage>
</organism>
<dbReference type="Proteomes" id="UP001432322">
    <property type="component" value="Unassembled WGS sequence"/>
</dbReference>
<dbReference type="PANTHER" id="PTHR45955">
    <property type="entry name" value="PHOSPHOACETYLGLUCOSAMINE MUTASE"/>
    <property type="match status" value="1"/>
</dbReference>
<dbReference type="PANTHER" id="PTHR45955:SF1">
    <property type="entry name" value="PHOSPHOACETYLGLUCOSAMINE MUTASE"/>
    <property type="match status" value="1"/>
</dbReference>
<dbReference type="GO" id="GO:0004610">
    <property type="term" value="F:phosphoacetylglucosamine mutase activity"/>
    <property type="evidence" value="ECO:0007669"/>
    <property type="project" value="TreeGrafter"/>
</dbReference>
<evidence type="ECO:0000259" key="1">
    <source>
        <dbReference type="Pfam" id="PF21404"/>
    </source>
</evidence>
<dbReference type="InterPro" id="IPR049022">
    <property type="entry name" value="AMG1_III"/>
</dbReference>
<feature type="domain" description="Phosphoacetylglucosamine mutase AMG1" evidence="1">
    <location>
        <begin position="4"/>
        <end position="45"/>
    </location>
</feature>
<feature type="non-terminal residue" evidence="2">
    <location>
        <position position="80"/>
    </location>
</feature>
<protein>
    <recommendedName>
        <fullName evidence="1">Phosphoacetylglucosamine mutase AMG1 domain-containing protein</fullName>
    </recommendedName>
</protein>
<dbReference type="AlphaFoldDB" id="A0AAV5WRP0"/>